<evidence type="ECO:0000256" key="2">
    <source>
        <dbReference type="ARBA" id="ARBA00004245"/>
    </source>
</evidence>
<dbReference type="GO" id="GO:0051639">
    <property type="term" value="P:actin filament network formation"/>
    <property type="evidence" value="ECO:0007669"/>
    <property type="project" value="TreeGrafter"/>
</dbReference>
<feature type="domain" description="KIND" evidence="15">
    <location>
        <begin position="1"/>
        <end position="140"/>
    </location>
</feature>
<keyword evidence="7" id="KW-0963">Cytoplasm</keyword>
<keyword evidence="10" id="KW-0472">Membrane</keyword>
<evidence type="ECO:0000256" key="10">
    <source>
        <dbReference type="ARBA" id="ARBA00023136"/>
    </source>
</evidence>
<keyword evidence="5" id="KW-0813">Transport</keyword>
<dbReference type="GO" id="GO:0045010">
    <property type="term" value="P:actin nucleation"/>
    <property type="evidence" value="ECO:0007669"/>
    <property type="project" value="InterPro"/>
</dbReference>
<evidence type="ECO:0000313" key="17">
    <source>
        <dbReference type="Proteomes" id="UP001066276"/>
    </source>
</evidence>
<comment type="subcellular location">
    <subcellularLocation>
        <location evidence="3">Cell membrane</location>
        <topology evidence="3">Peripheral membrane protein</topology>
        <orientation evidence="3">Cytoplasmic side</orientation>
    </subcellularLocation>
    <subcellularLocation>
        <location evidence="2">Cytoplasm</location>
        <location evidence="2">Cytoskeleton</location>
    </subcellularLocation>
    <subcellularLocation>
        <location evidence="1">Cytoplasmic vesicle membrane</location>
        <topology evidence="1">Peripheral membrane protein</topology>
        <orientation evidence="1">Cytoplasmic side</orientation>
    </subcellularLocation>
</comment>
<keyword evidence="11" id="KW-0009">Actin-binding</keyword>
<keyword evidence="6" id="KW-1003">Cell membrane</keyword>
<reference evidence="16" key="1">
    <citation type="journal article" date="2022" name="bioRxiv">
        <title>Sequencing and chromosome-scale assembly of the giantPleurodeles waltlgenome.</title>
        <authorList>
            <person name="Brown T."/>
            <person name="Elewa A."/>
            <person name="Iarovenko S."/>
            <person name="Subramanian E."/>
            <person name="Araus A.J."/>
            <person name="Petzold A."/>
            <person name="Susuki M."/>
            <person name="Suzuki K.-i.T."/>
            <person name="Hayashi T."/>
            <person name="Toyoda A."/>
            <person name="Oliveira C."/>
            <person name="Osipova E."/>
            <person name="Leigh N.D."/>
            <person name="Simon A."/>
            <person name="Yun M.H."/>
        </authorList>
    </citation>
    <scope>NUCLEOTIDE SEQUENCE</scope>
    <source>
        <strain evidence="16">20211129_DDA</strain>
        <tissue evidence="16">Liver</tissue>
    </source>
</reference>
<dbReference type="GO" id="GO:0005886">
    <property type="term" value="C:plasma membrane"/>
    <property type="evidence" value="ECO:0007669"/>
    <property type="project" value="UniProtKB-SubCell"/>
</dbReference>
<dbReference type="SMART" id="SM00750">
    <property type="entry name" value="KIND"/>
    <property type="match status" value="1"/>
</dbReference>
<feature type="compositionally biased region" description="Basic residues" evidence="14">
    <location>
        <begin position="374"/>
        <end position="388"/>
    </location>
</feature>
<evidence type="ECO:0000256" key="7">
    <source>
        <dbReference type="ARBA" id="ARBA00022490"/>
    </source>
</evidence>
<keyword evidence="8" id="KW-0677">Repeat</keyword>
<dbReference type="Pfam" id="PF16474">
    <property type="entry name" value="KIND"/>
    <property type="match status" value="1"/>
</dbReference>
<name>A0AAV7PAG7_PLEWA</name>
<evidence type="ECO:0000256" key="13">
    <source>
        <dbReference type="ARBA" id="ARBA00023329"/>
    </source>
</evidence>
<keyword evidence="13" id="KW-0968">Cytoplasmic vesicle</keyword>
<gene>
    <name evidence="16" type="ORF">NDU88_002027</name>
</gene>
<dbReference type="GO" id="GO:0048193">
    <property type="term" value="P:Golgi vesicle transport"/>
    <property type="evidence" value="ECO:0007669"/>
    <property type="project" value="TreeGrafter"/>
</dbReference>
<evidence type="ECO:0000313" key="16">
    <source>
        <dbReference type="EMBL" id="KAJ1123558.1"/>
    </source>
</evidence>
<dbReference type="GO" id="GO:0030041">
    <property type="term" value="P:actin filament polymerization"/>
    <property type="evidence" value="ECO:0007669"/>
    <property type="project" value="TreeGrafter"/>
</dbReference>
<dbReference type="GO" id="GO:0008017">
    <property type="term" value="F:microtubule binding"/>
    <property type="evidence" value="ECO:0007669"/>
    <property type="project" value="TreeGrafter"/>
</dbReference>
<dbReference type="AlphaFoldDB" id="A0AAV7PAG7"/>
<dbReference type="GO" id="GO:0005856">
    <property type="term" value="C:cytoskeleton"/>
    <property type="evidence" value="ECO:0007669"/>
    <property type="project" value="UniProtKB-SubCell"/>
</dbReference>
<dbReference type="GO" id="GO:0005938">
    <property type="term" value="C:cell cortex"/>
    <property type="evidence" value="ECO:0007669"/>
    <property type="project" value="TreeGrafter"/>
</dbReference>
<evidence type="ECO:0000256" key="14">
    <source>
        <dbReference type="SAM" id="MobiDB-lite"/>
    </source>
</evidence>
<keyword evidence="9" id="KW-0653">Protein transport</keyword>
<dbReference type="Gene3D" id="1.10.510.10">
    <property type="entry name" value="Transferase(Phosphotransferase) domain 1"/>
    <property type="match status" value="1"/>
</dbReference>
<dbReference type="PROSITE" id="PS51377">
    <property type="entry name" value="KIND"/>
    <property type="match status" value="1"/>
</dbReference>
<sequence length="589" mass="67714">MERLGRGPSKYPSYGPPPQDTLVINRDGSVSFASGRIADPLRPVNTDKEVIYCLGWILYKALDLGIPHDEERVLSQPLQELLGVMMGFDCPSICPEKRPKQSFTFKAIIQICENRLVNPLEAQVYYKDVFQVELSKQCPRKKHLTKLEIESPRTLNDWSRLWCNVIKEMQNGIRLQSASERLYKTLPVEYERTPFEHLMDDIRYRRYALQKVTITVSSRSSLEQSFLDFISSRPTLRPASERKLKELSHQEPSLHERLMTEIRSAKKLRSRSAVTPGFYAGSKTWHCHHYMDFVSSERQPTDSGIRKSVKKHVTAREGTGQESEDTPCWRLEYSSEGSLENNLSPLTSNSTELDPDLVFLPLLTSSQIDMRSTSVHRHKDKSSLHRRSRSFESGVQGKDLSPHKASTLPASPPTIAELIASRQATMNSEIQDFLGMLGCKMSTKNRVCFNCHKKELFFTWPYECQICDSVVCPDCCIEMLMPFKHCIHLPVSFLKALMTTRSADPANRTPKIDQFFKAVRQWDCSRVPVVFEPYEMGAETSFHKKAMRDWFSMDVCAKCKEYLLNIIDTNQRCRAAEVQCRQRPILKSF</sequence>
<evidence type="ECO:0000256" key="9">
    <source>
        <dbReference type="ARBA" id="ARBA00022927"/>
    </source>
</evidence>
<dbReference type="GO" id="GO:0030659">
    <property type="term" value="C:cytoplasmic vesicle membrane"/>
    <property type="evidence" value="ECO:0007669"/>
    <property type="project" value="UniProtKB-SubCell"/>
</dbReference>
<dbReference type="GO" id="GO:0051295">
    <property type="term" value="P:establishment of meiotic spindle localization"/>
    <property type="evidence" value="ECO:0007669"/>
    <property type="project" value="TreeGrafter"/>
</dbReference>
<dbReference type="GO" id="GO:0015031">
    <property type="term" value="P:protein transport"/>
    <property type="evidence" value="ECO:0007669"/>
    <property type="project" value="UniProtKB-KW"/>
</dbReference>
<evidence type="ECO:0000256" key="3">
    <source>
        <dbReference type="ARBA" id="ARBA00004413"/>
    </source>
</evidence>
<evidence type="ECO:0000259" key="15">
    <source>
        <dbReference type="PROSITE" id="PS51377"/>
    </source>
</evidence>
<evidence type="ECO:0000256" key="5">
    <source>
        <dbReference type="ARBA" id="ARBA00022448"/>
    </source>
</evidence>
<evidence type="ECO:0000256" key="6">
    <source>
        <dbReference type="ARBA" id="ARBA00022475"/>
    </source>
</evidence>
<evidence type="ECO:0000256" key="11">
    <source>
        <dbReference type="ARBA" id="ARBA00023203"/>
    </source>
</evidence>
<evidence type="ECO:0000256" key="12">
    <source>
        <dbReference type="ARBA" id="ARBA00023212"/>
    </source>
</evidence>
<protein>
    <recommendedName>
        <fullName evidence="15">KIND domain-containing protein</fullName>
    </recommendedName>
</protein>
<feature type="region of interest" description="Disordered" evidence="14">
    <location>
        <begin position="371"/>
        <end position="407"/>
    </location>
</feature>
<evidence type="ECO:0000256" key="4">
    <source>
        <dbReference type="ARBA" id="ARBA00010956"/>
    </source>
</evidence>
<dbReference type="GO" id="GO:0036089">
    <property type="term" value="P:cleavage furrow formation"/>
    <property type="evidence" value="ECO:0007669"/>
    <property type="project" value="TreeGrafter"/>
</dbReference>
<dbReference type="CDD" id="cd15748">
    <property type="entry name" value="FYVE_SPIR"/>
    <property type="match status" value="1"/>
</dbReference>
<keyword evidence="17" id="KW-1185">Reference proteome</keyword>
<dbReference type="GO" id="GO:0003779">
    <property type="term" value="F:actin binding"/>
    <property type="evidence" value="ECO:0007669"/>
    <property type="project" value="UniProtKB-KW"/>
</dbReference>
<accession>A0AAV7PAG7</accession>
<dbReference type="InterPro" id="IPR029901">
    <property type="entry name" value="Spire"/>
</dbReference>
<evidence type="ECO:0000256" key="8">
    <source>
        <dbReference type="ARBA" id="ARBA00022737"/>
    </source>
</evidence>
<comment type="similarity">
    <text evidence="4">Belongs to the spire family.</text>
</comment>
<dbReference type="PANTHER" id="PTHR21345:SF9">
    <property type="entry name" value="KIND DOMAIN-CONTAINING PROTEIN"/>
    <property type="match status" value="1"/>
</dbReference>
<dbReference type="EMBL" id="JANPWB010000011">
    <property type="protein sequence ID" value="KAJ1123558.1"/>
    <property type="molecule type" value="Genomic_DNA"/>
</dbReference>
<comment type="caution">
    <text evidence="16">The sequence shown here is derived from an EMBL/GenBank/DDBJ whole genome shotgun (WGS) entry which is preliminary data.</text>
</comment>
<evidence type="ECO:0000256" key="1">
    <source>
        <dbReference type="ARBA" id="ARBA00004180"/>
    </source>
</evidence>
<organism evidence="16 17">
    <name type="scientific">Pleurodeles waltl</name>
    <name type="common">Iberian ribbed newt</name>
    <dbReference type="NCBI Taxonomy" id="8319"/>
    <lineage>
        <taxon>Eukaryota</taxon>
        <taxon>Metazoa</taxon>
        <taxon>Chordata</taxon>
        <taxon>Craniata</taxon>
        <taxon>Vertebrata</taxon>
        <taxon>Euteleostomi</taxon>
        <taxon>Amphibia</taxon>
        <taxon>Batrachia</taxon>
        <taxon>Caudata</taxon>
        <taxon>Salamandroidea</taxon>
        <taxon>Salamandridae</taxon>
        <taxon>Pleurodelinae</taxon>
        <taxon>Pleurodeles</taxon>
    </lineage>
</organism>
<dbReference type="InterPro" id="IPR011019">
    <property type="entry name" value="KIND_dom"/>
</dbReference>
<proteinExistence type="inferred from homology"/>
<keyword evidence="12" id="KW-0206">Cytoskeleton</keyword>
<dbReference type="PANTHER" id="PTHR21345">
    <property type="entry name" value="SPIRE"/>
    <property type="match status" value="1"/>
</dbReference>
<dbReference type="Proteomes" id="UP001066276">
    <property type="component" value="Chromosome 7"/>
</dbReference>
<dbReference type="GO" id="GO:0040038">
    <property type="term" value="P:polar body extrusion after meiotic divisions"/>
    <property type="evidence" value="ECO:0007669"/>
    <property type="project" value="TreeGrafter"/>
</dbReference>